<gene>
    <name evidence="1" type="ORF">HMPREF9442_01683</name>
</gene>
<dbReference type="EMBL" id="AFBR01000041">
    <property type="protein sequence ID" value="EGG54263.1"/>
    <property type="molecule type" value="Genomic_DNA"/>
</dbReference>
<evidence type="ECO:0000313" key="1">
    <source>
        <dbReference type="EMBL" id="EGG54263.1"/>
    </source>
</evidence>
<dbReference type="Proteomes" id="UP000005546">
    <property type="component" value="Unassembled WGS sequence"/>
</dbReference>
<comment type="caution">
    <text evidence="1">The sequence shown here is derived from an EMBL/GenBank/DDBJ whole genome shotgun (WGS) entry which is preliminary data.</text>
</comment>
<organism evidence="1 2">
    <name type="scientific">Paraprevotella xylaniphila YIT 11841</name>
    <dbReference type="NCBI Taxonomy" id="762982"/>
    <lineage>
        <taxon>Bacteria</taxon>
        <taxon>Pseudomonadati</taxon>
        <taxon>Bacteroidota</taxon>
        <taxon>Bacteroidia</taxon>
        <taxon>Bacteroidales</taxon>
        <taxon>Prevotellaceae</taxon>
        <taxon>Paraprevotella</taxon>
    </lineage>
</organism>
<sequence>MARPIRFFDKGDELCIHLICLGGDKHYTGKVVLSSAGFSRLTGYPGL</sequence>
<proteinExistence type="predicted"/>
<keyword evidence="2" id="KW-1185">Reference proteome</keyword>
<dbReference type="HOGENOM" id="CLU_3171271_0_0_10"/>
<name>F3QU14_9BACT</name>
<accession>F3QU14</accession>
<reference evidence="1 2" key="1">
    <citation type="submission" date="2011-02" db="EMBL/GenBank/DDBJ databases">
        <authorList>
            <person name="Weinstock G."/>
            <person name="Sodergren E."/>
            <person name="Clifton S."/>
            <person name="Fulton L."/>
            <person name="Fulton B."/>
            <person name="Courtney L."/>
            <person name="Fronick C."/>
            <person name="Harrison M."/>
            <person name="Strong C."/>
            <person name="Farmer C."/>
            <person name="Delahaunty K."/>
            <person name="Markovic C."/>
            <person name="Hall O."/>
            <person name="Minx P."/>
            <person name="Tomlinson C."/>
            <person name="Mitreva M."/>
            <person name="Hou S."/>
            <person name="Chen J."/>
            <person name="Wollam A."/>
            <person name="Pepin K.H."/>
            <person name="Johnson M."/>
            <person name="Bhonagiri V."/>
            <person name="Zhang X."/>
            <person name="Suruliraj S."/>
            <person name="Warren W."/>
            <person name="Chinwalla A."/>
            <person name="Mardis E.R."/>
            <person name="Wilson R.K."/>
        </authorList>
    </citation>
    <scope>NUCLEOTIDE SEQUENCE [LARGE SCALE GENOMIC DNA]</scope>
    <source>
        <strain evidence="1 2">YIT 11841</strain>
    </source>
</reference>
<dbReference type="AlphaFoldDB" id="F3QU14"/>
<protein>
    <submittedName>
        <fullName evidence="1">Uncharacterized protein</fullName>
    </submittedName>
</protein>
<evidence type="ECO:0000313" key="2">
    <source>
        <dbReference type="Proteomes" id="UP000005546"/>
    </source>
</evidence>